<evidence type="ECO:0000259" key="4">
    <source>
        <dbReference type="PROSITE" id="PS51272"/>
    </source>
</evidence>
<keyword evidence="1 3" id="KW-0732">Signal</keyword>
<evidence type="ECO:0000313" key="6">
    <source>
        <dbReference type="Proteomes" id="UP000188613"/>
    </source>
</evidence>
<dbReference type="Pfam" id="PF01520">
    <property type="entry name" value="Amidase_3"/>
    <property type="match status" value="1"/>
</dbReference>
<dbReference type="Gene3D" id="2.30.30.40">
    <property type="entry name" value="SH3 Domains"/>
    <property type="match status" value="1"/>
</dbReference>
<dbReference type="InterPro" id="IPR002508">
    <property type="entry name" value="MurNAc-LAA_cat"/>
</dbReference>
<dbReference type="SUPFAM" id="SSF53187">
    <property type="entry name" value="Zn-dependent exopeptidases"/>
    <property type="match status" value="1"/>
</dbReference>
<feature type="signal peptide" evidence="3">
    <location>
        <begin position="1"/>
        <end position="28"/>
    </location>
</feature>
<dbReference type="Gene3D" id="3.40.630.40">
    <property type="entry name" value="Zn-dependent exopeptidases"/>
    <property type="match status" value="1"/>
</dbReference>
<dbReference type="InterPro" id="IPR001119">
    <property type="entry name" value="SLH_dom"/>
</dbReference>
<dbReference type="EMBL" id="MSFI01000019">
    <property type="protein sequence ID" value="OMP66610.1"/>
    <property type="molecule type" value="Genomic_DNA"/>
</dbReference>
<feature type="chain" id="PRO_5013387565" evidence="3">
    <location>
        <begin position="29"/>
        <end position="471"/>
    </location>
</feature>
<dbReference type="AlphaFoldDB" id="A0A1V2A6R5"/>
<sequence>MVKRSFFYVVMACFLMVPLLGYGQNAEAAGFVDVPKRAEKEVNYLAEGGIAKGSSATYFGAQKTVSRMEAAAFIGRALQLDGTKRATNFKDVGSGNFASGYIQSAVSIGILSGYGGGRFLPYKEVTRGELAVMISKAFGYSYGGTLSGAANALKSRGIADGLSNGSFGADQIVKRADFAVFLARAINPEFRTKGFSSFSKTLWTNTGDLNIRTGPSTKYSSKGKLAEDVKVTGSFTIAGWTYVKSGSTAGFVSAGYLRDTEAKSATKPPVTGADPRLSNQTIILDPGHGGSDPGASAFGLREKDVVLKTGLKVNNLFKKTPFKVKMTRSTDTFISLNNRAAFAKKNNGNIFVSIHANAASASATGTESFYYSAANPHVADSKLLASKIQDRMIAAWGLRDRGVKRGNYAVLRQNTVPATLLELGFITNKGDNNKLKSDYWLNSMSKAIYLGILDYYKAKGYDVNSLYNVAK</sequence>
<feature type="domain" description="SLH" evidence="4">
    <location>
        <begin position="25"/>
        <end position="84"/>
    </location>
</feature>
<dbReference type="GO" id="GO:0008745">
    <property type="term" value="F:N-acetylmuramoyl-L-alanine amidase activity"/>
    <property type="evidence" value="ECO:0007669"/>
    <property type="project" value="InterPro"/>
</dbReference>
<feature type="domain" description="SLH" evidence="4">
    <location>
        <begin position="85"/>
        <end position="148"/>
    </location>
</feature>
<dbReference type="STRING" id="1714355.BTO28_11220"/>
<evidence type="ECO:0000256" key="2">
    <source>
        <dbReference type="ARBA" id="ARBA00022801"/>
    </source>
</evidence>
<dbReference type="RefSeq" id="WP_076766273.1">
    <property type="nucleotide sequence ID" value="NZ_MSFI01000019.1"/>
</dbReference>
<dbReference type="PROSITE" id="PS51272">
    <property type="entry name" value="SLH"/>
    <property type="match status" value="2"/>
</dbReference>
<keyword evidence="2 5" id="KW-0378">Hydrolase</keyword>
<evidence type="ECO:0000313" key="5">
    <source>
        <dbReference type="EMBL" id="OMP66610.1"/>
    </source>
</evidence>
<dbReference type="CDD" id="cd02696">
    <property type="entry name" value="MurNAc-LAA"/>
    <property type="match status" value="1"/>
</dbReference>
<accession>A0A1V2A6R5</accession>
<dbReference type="Pfam" id="PF00395">
    <property type="entry name" value="SLH"/>
    <property type="match status" value="3"/>
</dbReference>
<evidence type="ECO:0000256" key="3">
    <source>
        <dbReference type="SAM" id="SignalP"/>
    </source>
</evidence>
<dbReference type="Proteomes" id="UP000188613">
    <property type="component" value="Unassembled WGS sequence"/>
</dbReference>
<name>A0A1V2A6R5_9BACI</name>
<keyword evidence="6" id="KW-1185">Reference proteome</keyword>
<protein>
    <submittedName>
        <fullName evidence="5">Cell wall hydrolase</fullName>
    </submittedName>
</protein>
<dbReference type="InterPro" id="IPR050695">
    <property type="entry name" value="N-acetylmuramoyl_amidase_3"/>
</dbReference>
<dbReference type="GO" id="GO:0030288">
    <property type="term" value="C:outer membrane-bounded periplasmic space"/>
    <property type="evidence" value="ECO:0007669"/>
    <property type="project" value="TreeGrafter"/>
</dbReference>
<proteinExistence type="predicted"/>
<dbReference type="SMART" id="SM00646">
    <property type="entry name" value="Ami_3"/>
    <property type="match status" value="1"/>
</dbReference>
<evidence type="ECO:0000256" key="1">
    <source>
        <dbReference type="ARBA" id="ARBA00022729"/>
    </source>
</evidence>
<reference evidence="5 6" key="1">
    <citation type="submission" date="2016-12" db="EMBL/GenBank/DDBJ databases">
        <title>Domibacillus sp. SAB 38T whole genome sequencing.</title>
        <authorList>
            <person name="Verma A."/>
            <person name="Ojha A.K."/>
            <person name="Krishnamurthi S."/>
        </authorList>
    </citation>
    <scope>NUCLEOTIDE SEQUENCE [LARGE SCALE GENOMIC DNA]</scope>
    <source>
        <strain evidence="5 6">SAB 38</strain>
    </source>
</reference>
<dbReference type="PANTHER" id="PTHR30404:SF0">
    <property type="entry name" value="N-ACETYLMURAMOYL-L-ALANINE AMIDASE AMIC"/>
    <property type="match status" value="1"/>
</dbReference>
<comment type="caution">
    <text evidence="5">The sequence shown here is derived from an EMBL/GenBank/DDBJ whole genome shotgun (WGS) entry which is preliminary data.</text>
</comment>
<dbReference type="PANTHER" id="PTHR30404">
    <property type="entry name" value="N-ACETYLMURAMOYL-L-ALANINE AMIDASE"/>
    <property type="match status" value="1"/>
</dbReference>
<dbReference type="OrthoDB" id="9806267at2"/>
<dbReference type="GO" id="GO:0009253">
    <property type="term" value="P:peptidoglycan catabolic process"/>
    <property type="evidence" value="ECO:0007669"/>
    <property type="project" value="InterPro"/>
</dbReference>
<organism evidence="5 6">
    <name type="scientific">Domibacillus epiphyticus</name>
    <dbReference type="NCBI Taxonomy" id="1714355"/>
    <lineage>
        <taxon>Bacteria</taxon>
        <taxon>Bacillati</taxon>
        <taxon>Bacillota</taxon>
        <taxon>Bacilli</taxon>
        <taxon>Bacillales</taxon>
        <taxon>Bacillaceae</taxon>
        <taxon>Domibacillus</taxon>
    </lineage>
</organism>
<gene>
    <name evidence="5" type="ORF">BTO28_11220</name>
</gene>